<dbReference type="STRING" id="548479.HMPREF0573_10700"/>
<reference evidence="2" key="1">
    <citation type="submission" date="2010-03" db="EMBL/GenBank/DDBJ databases">
        <title>Complete sequence of Mobiluncus curtisii ATCC 43063.</title>
        <authorList>
            <person name="Muzny D."/>
            <person name="Qin X."/>
            <person name="Deng J."/>
            <person name="Jiang H."/>
            <person name="Liu Y."/>
            <person name="Qu J."/>
            <person name="Song X.-Z."/>
            <person name="Zhang L."/>
            <person name="Thornton R."/>
            <person name="Coyle M."/>
            <person name="Francisco L."/>
            <person name="Jackson L."/>
            <person name="Javaid M."/>
            <person name="Korchina V."/>
            <person name="Kovar C."/>
            <person name="Mata R."/>
            <person name="Mathew T."/>
            <person name="Ngo R."/>
            <person name="Nguyen L."/>
            <person name="Nguyen N."/>
            <person name="Okwuonu G."/>
            <person name="Ongeri F."/>
            <person name="Pham C."/>
            <person name="Simmons D."/>
            <person name="Wilczek-Boney K."/>
            <person name="Hale W."/>
            <person name="Jakkamsetti A."/>
            <person name="Pham P."/>
            <person name="Ruth R."/>
            <person name="San Lucas F."/>
            <person name="Warren J."/>
            <person name="Zhang J."/>
            <person name="Zhao Z."/>
            <person name="Zhou C."/>
            <person name="Zhu D."/>
            <person name="Lee S."/>
            <person name="Bess C."/>
            <person name="Blankenburg K."/>
            <person name="Forbes L."/>
            <person name="Fu Q."/>
            <person name="Gubbala S."/>
            <person name="Hirani K."/>
            <person name="Jayaseelan J.C."/>
            <person name="Lara F."/>
            <person name="Munidasa M."/>
            <person name="Palculict T."/>
            <person name="Patil S."/>
            <person name="Pu L.-L."/>
            <person name="Saada N."/>
            <person name="Tang L."/>
            <person name="Weissenberger G."/>
            <person name="Zhu Y."/>
            <person name="Hemphill L."/>
            <person name="Shang Y."/>
            <person name="Youmans B."/>
            <person name="Ayvaz T."/>
            <person name="Ross M."/>
            <person name="Santibanez J."/>
            <person name="Aqrawi P."/>
            <person name="Gross S."/>
            <person name="Joshi V."/>
            <person name="Fowler G."/>
            <person name="Nazareth L."/>
            <person name="Reid J."/>
            <person name="Worley K."/>
            <person name="Petrosino J."/>
            <person name="Highlander S."/>
            <person name="Gibbs R."/>
            <person name="Gibbs R."/>
        </authorList>
    </citation>
    <scope>NUCLEOTIDE SEQUENCE [LARGE SCALE GENOMIC DNA]</scope>
    <source>
        <strain evidence="2">ATCC 43063 / DSM 2711 / V125</strain>
    </source>
</reference>
<proteinExistence type="predicted"/>
<dbReference type="HOGENOM" id="CLU_3202131_0_0_11"/>
<sequence length="45" mass="4905">MEEQTLLRGPSLGFPALLLSPGFSEGPLLRLSGFAPKFWQTFVPA</sequence>
<dbReference type="Proteomes" id="UP000006742">
    <property type="component" value="Chromosome"/>
</dbReference>
<evidence type="ECO:0000313" key="2">
    <source>
        <dbReference type="Proteomes" id="UP000006742"/>
    </source>
</evidence>
<keyword evidence="2" id="KW-1185">Reference proteome</keyword>
<dbReference type="EMBL" id="CP001992">
    <property type="protein sequence ID" value="ADI67019.1"/>
    <property type="molecule type" value="Genomic_DNA"/>
</dbReference>
<dbReference type="KEGG" id="mcu:HMPREF0573_10700"/>
<name>D6ZJX0_MOBCV</name>
<evidence type="ECO:0000313" key="1">
    <source>
        <dbReference type="EMBL" id="ADI67019.1"/>
    </source>
</evidence>
<protein>
    <submittedName>
        <fullName evidence="1">Uncharacterized protein</fullName>
    </submittedName>
</protein>
<accession>D6ZJX0</accession>
<dbReference type="AlphaFoldDB" id="D6ZJX0"/>
<gene>
    <name evidence="1" type="ordered locus">HMPREF0573_10700</name>
</gene>
<organism evidence="1 2">
    <name type="scientific">Mobiluncus curtisii (strain ATCC 43063 / DSM 2711 / V125)</name>
    <name type="common">Falcivibrio vaginalis</name>
    <dbReference type="NCBI Taxonomy" id="548479"/>
    <lineage>
        <taxon>Bacteria</taxon>
        <taxon>Bacillati</taxon>
        <taxon>Actinomycetota</taxon>
        <taxon>Actinomycetes</taxon>
        <taxon>Actinomycetales</taxon>
        <taxon>Actinomycetaceae</taxon>
        <taxon>Mobiluncus</taxon>
    </lineage>
</organism>